<dbReference type="AlphaFoldDB" id="A0A9X2UB18"/>
<dbReference type="EMBL" id="JANUBB010000018">
    <property type="protein sequence ID" value="MCS3953177.1"/>
    <property type="molecule type" value="Genomic_DNA"/>
</dbReference>
<proteinExistence type="predicted"/>
<dbReference type="Pfam" id="PF16861">
    <property type="entry name" value="Carbam_trans_C"/>
    <property type="match status" value="1"/>
</dbReference>
<gene>
    <name evidence="2" type="ORF">GGP83_003152</name>
</gene>
<keyword evidence="2" id="KW-0808">Transferase</keyword>
<protein>
    <submittedName>
        <fullName evidence="2">NodU family carbamoyl transferase</fullName>
    </submittedName>
</protein>
<accession>A0A9X2UB18</accession>
<evidence type="ECO:0000313" key="3">
    <source>
        <dbReference type="Proteomes" id="UP001155010"/>
    </source>
</evidence>
<dbReference type="Proteomes" id="UP001155010">
    <property type="component" value="Unassembled WGS sequence"/>
</dbReference>
<comment type="caution">
    <text evidence="2">The sequence shown here is derived from an EMBL/GenBank/DDBJ whole genome shotgun (WGS) entry which is preliminary data.</text>
</comment>
<dbReference type="InterPro" id="IPR038152">
    <property type="entry name" value="Carbam_trans_C_sf"/>
</dbReference>
<dbReference type="InterPro" id="IPR031730">
    <property type="entry name" value="Carbam_trans_C"/>
</dbReference>
<dbReference type="Gene3D" id="3.90.870.20">
    <property type="entry name" value="Carbamoyltransferase, C-terminal domain"/>
    <property type="match status" value="1"/>
</dbReference>
<reference evidence="2" key="1">
    <citation type="submission" date="2022-08" db="EMBL/GenBank/DDBJ databases">
        <title>Genomic Encyclopedia of Type Strains, Phase V (KMG-V): Genome sequencing to study the core and pangenomes of soil and plant-associated prokaryotes.</title>
        <authorList>
            <person name="Whitman W."/>
        </authorList>
    </citation>
    <scope>NUCLEOTIDE SEQUENCE</scope>
    <source>
        <strain evidence="2">SP2017</strain>
    </source>
</reference>
<evidence type="ECO:0000313" key="2">
    <source>
        <dbReference type="EMBL" id="MCS3953177.1"/>
    </source>
</evidence>
<dbReference type="GO" id="GO:0016740">
    <property type="term" value="F:transferase activity"/>
    <property type="evidence" value="ECO:0007669"/>
    <property type="project" value="UniProtKB-KW"/>
</dbReference>
<organism evidence="2 3">
    <name type="scientific">Salinibacter ruber</name>
    <dbReference type="NCBI Taxonomy" id="146919"/>
    <lineage>
        <taxon>Bacteria</taxon>
        <taxon>Pseudomonadati</taxon>
        <taxon>Rhodothermota</taxon>
        <taxon>Rhodothermia</taxon>
        <taxon>Rhodothermales</taxon>
        <taxon>Salinibacteraceae</taxon>
        <taxon>Salinibacter</taxon>
    </lineage>
</organism>
<name>A0A9X2UB18_9BACT</name>
<feature type="domain" description="Carbamoyltransferase C-terminal" evidence="1">
    <location>
        <begin position="1"/>
        <end position="40"/>
    </location>
</feature>
<evidence type="ECO:0000259" key="1">
    <source>
        <dbReference type="Pfam" id="PF16861"/>
    </source>
</evidence>
<sequence>MLNTSFNENEPIVESPEQALDCFFRTAMDAVVVENTLVQRQPVEAPAAGDASE</sequence>